<evidence type="ECO:0000313" key="2">
    <source>
        <dbReference type="EMBL" id="KAL2825394.1"/>
    </source>
</evidence>
<comment type="caution">
    <text evidence="2">The sequence shown here is derived from an EMBL/GenBank/DDBJ whole genome shotgun (WGS) entry which is preliminary data.</text>
</comment>
<name>A0ABR4ICE8_9EURO</name>
<organism evidence="2 3">
    <name type="scientific">Aspergillus pseudoustus</name>
    <dbReference type="NCBI Taxonomy" id="1810923"/>
    <lineage>
        <taxon>Eukaryota</taxon>
        <taxon>Fungi</taxon>
        <taxon>Dikarya</taxon>
        <taxon>Ascomycota</taxon>
        <taxon>Pezizomycotina</taxon>
        <taxon>Eurotiomycetes</taxon>
        <taxon>Eurotiomycetidae</taxon>
        <taxon>Eurotiales</taxon>
        <taxon>Aspergillaceae</taxon>
        <taxon>Aspergillus</taxon>
        <taxon>Aspergillus subgen. Nidulantes</taxon>
    </lineage>
</organism>
<feature type="compositionally biased region" description="Polar residues" evidence="1">
    <location>
        <begin position="74"/>
        <end position="88"/>
    </location>
</feature>
<evidence type="ECO:0000256" key="1">
    <source>
        <dbReference type="SAM" id="MobiDB-lite"/>
    </source>
</evidence>
<accession>A0ABR4ICE8</accession>
<dbReference type="EMBL" id="JBFXLU010000492">
    <property type="protein sequence ID" value="KAL2825394.1"/>
    <property type="molecule type" value="Genomic_DNA"/>
</dbReference>
<feature type="region of interest" description="Disordered" evidence="1">
    <location>
        <begin position="1"/>
        <end position="30"/>
    </location>
</feature>
<keyword evidence="3" id="KW-1185">Reference proteome</keyword>
<feature type="region of interest" description="Disordered" evidence="1">
    <location>
        <begin position="271"/>
        <end position="290"/>
    </location>
</feature>
<gene>
    <name evidence="2" type="ORF">BJY01DRAFT_157363</name>
</gene>
<reference evidence="2 3" key="1">
    <citation type="submission" date="2024-07" db="EMBL/GenBank/DDBJ databases">
        <title>Section-level genome sequencing and comparative genomics of Aspergillus sections Usti and Cavernicolus.</title>
        <authorList>
            <consortium name="Lawrence Berkeley National Laboratory"/>
            <person name="Nybo J.L."/>
            <person name="Vesth T.C."/>
            <person name="Theobald S."/>
            <person name="Frisvad J.C."/>
            <person name="Larsen T.O."/>
            <person name="Kjaerboelling I."/>
            <person name="Rothschild-Mancinelli K."/>
            <person name="Lyhne E.K."/>
            <person name="Kogle M.E."/>
            <person name="Barry K."/>
            <person name="Clum A."/>
            <person name="Na H."/>
            <person name="Ledsgaard L."/>
            <person name="Lin J."/>
            <person name="Lipzen A."/>
            <person name="Kuo A."/>
            <person name="Riley R."/>
            <person name="Mondo S."/>
            <person name="Labutti K."/>
            <person name="Haridas S."/>
            <person name="Pangalinan J."/>
            <person name="Salamov A.A."/>
            <person name="Simmons B.A."/>
            <person name="Magnuson J.K."/>
            <person name="Chen J."/>
            <person name="Drula E."/>
            <person name="Henrissat B."/>
            <person name="Wiebenga A."/>
            <person name="Lubbers R.J."/>
            <person name="Gomes A.C."/>
            <person name="Makela M.R."/>
            <person name="Stajich J."/>
            <person name="Grigoriev I.V."/>
            <person name="Mortensen U.H."/>
            <person name="De Vries R.P."/>
            <person name="Baker S.E."/>
            <person name="Andersen M.R."/>
        </authorList>
    </citation>
    <scope>NUCLEOTIDE SEQUENCE [LARGE SCALE GENOMIC DNA]</scope>
    <source>
        <strain evidence="2 3">CBS 123904</strain>
    </source>
</reference>
<sequence>MLTRATTDGVVPRYQKTFKSSPLAESQTVDGDNTIAAKGHSNLLASSGNMLNKISNVSAPKPTVKLSAAESRIPRSSFSKKPASTKQSPPGGRPDVSVTLSSPMPQKRDTSPSVPPKSPKRISRSISQSPESLGAVPDSRLRPPSSLSAGRSYDSESDYNTADEAASIVSKISGDHKRTARKKGVPSGFDSASTAVVSSTPKADSKKQAKKTRQAGRDQLVAKLFVICCRCKFWHDMPSEVYASLTNSDPLSAALDQELAAWERNSLSDRLTTPSAATRSLREQSTKPFKADVQQRSLRTRVTTDLPSGPVKCCWCEHHMSKQCCQGWTTVVQMRQRHH</sequence>
<evidence type="ECO:0000313" key="3">
    <source>
        <dbReference type="Proteomes" id="UP001610446"/>
    </source>
</evidence>
<feature type="region of interest" description="Disordered" evidence="1">
    <location>
        <begin position="53"/>
        <end position="160"/>
    </location>
</feature>
<feature type="region of interest" description="Disordered" evidence="1">
    <location>
        <begin position="174"/>
        <end position="215"/>
    </location>
</feature>
<proteinExistence type="predicted"/>
<dbReference type="Proteomes" id="UP001610446">
    <property type="component" value="Unassembled WGS sequence"/>
</dbReference>
<feature type="compositionally biased region" description="Polar residues" evidence="1">
    <location>
        <begin position="190"/>
        <end position="202"/>
    </location>
</feature>
<protein>
    <submittedName>
        <fullName evidence="2">Uncharacterized protein</fullName>
    </submittedName>
</protein>
<feature type="compositionally biased region" description="Polar residues" evidence="1">
    <location>
        <begin position="17"/>
        <end position="30"/>
    </location>
</feature>